<protein>
    <recommendedName>
        <fullName evidence="6">MADS-box domain-containing protein</fullName>
    </recommendedName>
</protein>
<dbReference type="SUPFAM" id="SSF55455">
    <property type="entry name" value="SRF-like"/>
    <property type="match status" value="1"/>
</dbReference>
<keyword evidence="3" id="KW-0238">DNA-binding</keyword>
<gene>
    <name evidence="7" type="ORF">HAX54_053462</name>
</gene>
<evidence type="ECO:0000313" key="8">
    <source>
        <dbReference type="Proteomes" id="UP000823775"/>
    </source>
</evidence>
<dbReference type="PROSITE" id="PS50066">
    <property type="entry name" value="MADS_BOX_2"/>
    <property type="match status" value="1"/>
</dbReference>
<keyword evidence="4" id="KW-0804">Transcription</keyword>
<dbReference type="PRINTS" id="PR00404">
    <property type="entry name" value="MADSDOMAIN"/>
</dbReference>
<evidence type="ECO:0000256" key="3">
    <source>
        <dbReference type="ARBA" id="ARBA00023125"/>
    </source>
</evidence>
<sequence length="391" mass="43945">MGRKKVNLTYIENQTARKVTYNKRIKGFLKKAEELSILCKVEVASVFYSSYHDEPMVFPNSEVVTNMFTKFRALPPLVQSKNMVTVEKHTKKLIEKNKKNLWKLEKENYIKELEIMMNKIVEGEAIPTDLHPNDFNNLIYVMNQNLTKIRELEEKRANKEGSTSNASQPITGPMVHDGTNVEGPPEGAPISVTPLVTPSMFSGGTNFERPRSPLFFSDVDPKWLVPTMSPSTDLFPSLDNIPEQLFHQEAPLRTPPQMVPLVDPSWIPPFSSFSSQTFSPIIPQVYSSIPQDLKGAPVMPPPIHTVSIPSPNPSPMMSSPMYTPVFPPPTPQIDPSMNISSISASMPMNNYQNYSIDFPQNSTSSEWIDWNDDNIPRQSTCLGQEGVVSKC</sequence>
<evidence type="ECO:0000313" key="7">
    <source>
        <dbReference type="EMBL" id="MCE3214832.1"/>
    </source>
</evidence>
<dbReference type="CDD" id="cd00266">
    <property type="entry name" value="MADS_SRF_like"/>
    <property type="match status" value="1"/>
</dbReference>
<feature type="non-terminal residue" evidence="7">
    <location>
        <position position="391"/>
    </location>
</feature>
<dbReference type="Proteomes" id="UP000823775">
    <property type="component" value="Unassembled WGS sequence"/>
</dbReference>
<evidence type="ECO:0000256" key="2">
    <source>
        <dbReference type="ARBA" id="ARBA00023015"/>
    </source>
</evidence>
<evidence type="ECO:0000256" key="5">
    <source>
        <dbReference type="ARBA" id="ARBA00023242"/>
    </source>
</evidence>
<keyword evidence="2" id="KW-0805">Transcription regulation</keyword>
<dbReference type="PANTHER" id="PTHR11945:SF654">
    <property type="entry name" value="MADS-BOX DOMAIN-CONTAINING PROTEIN"/>
    <property type="match status" value="1"/>
</dbReference>
<dbReference type="InterPro" id="IPR002100">
    <property type="entry name" value="TF_MADSbox"/>
</dbReference>
<organism evidence="7 8">
    <name type="scientific">Datura stramonium</name>
    <name type="common">Jimsonweed</name>
    <name type="synonym">Common thornapple</name>
    <dbReference type="NCBI Taxonomy" id="4076"/>
    <lineage>
        <taxon>Eukaryota</taxon>
        <taxon>Viridiplantae</taxon>
        <taxon>Streptophyta</taxon>
        <taxon>Embryophyta</taxon>
        <taxon>Tracheophyta</taxon>
        <taxon>Spermatophyta</taxon>
        <taxon>Magnoliopsida</taxon>
        <taxon>eudicotyledons</taxon>
        <taxon>Gunneridae</taxon>
        <taxon>Pentapetalae</taxon>
        <taxon>asterids</taxon>
        <taxon>lamiids</taxon>
        <taxon>Solanales</taxon>
        <taxon>Solanaceae</taxon>
        <taxon>Solanoideae</taxon>
        <taxon>Datureae</taxon>
        <taxon>Datura</taxon>
    </lineage>
</organism>
<dbReference type="EMBL" id="JACEIK010009960">
    <property type="protein sequence ID" value="MCE3214832.1"/>
    <property type="molecule type" value="Genomic_DNA"/>
</dbReference>
<comment type="subcellular location">
    <subcellularLocation>
        <location evidence="1">Nucleus</location>
    </subcellularLocation>
</comment>
<evidence type="ECO:0000256" key="4">
    <source>
        <dbReference type="ARBA" id="ARBA00023163"/>
    </source>
</evidence>
<proteinExistence type="predicted"/>
<accession>A0ABS8WPL2</accession>
<dbReference type="Gene3D" id="3.40.1810.10">
    <property type="entry name" value="Transcription factor, MADS-box"/>
    <property type="match status" value="1"/>
</dbReference>
<name>A0ABS8WPL2_DATST</name>
<reference evidence="7 8" key="1">
    <citation type="journal article" date="2021" name="BMC Genomics">
        <title>Datura genome reveals duplications of psychoactive alkaloid biosynthetic genes and high mutation rate following tissue culture.</title>
        <authorList>
            <person name="Rajewski A."/>
            <person name="Carter-House D."/>
            <person name="Stajich J."/>
            <person name="Litt A."/>
        </authorList>
    </citation>
    <scope>NUCLEOTIDE SEQUENCE [LARGE SCALE GENOMIC DNA]</scope>
    <source>
        <strain evidence="7">AR-01</strain>
    </source>
</reference>
<dbReference type="InterPro" id="IPR033897">
    <property type="entry name" value="SRF-like_MADS-box"/>
</dbReference>
<dbReference type="InterPro" id="IPR036879">
    <property type="entry name" value="TF_MADSbox_sf"/>
</dbReference>
<dbReference type="Pfam" id="PF00319">
    <property type="entry name" value="SRF-TF"/>
    <property type="match status" value="1"/>
</dbReference>
<keyword evidence="5" id="KW-0539">Nucleus</keyword>
<evidence type="ECO:0000259" key="6">
    <source>
        <dbReference type="PROSITE" id="PS50066"/>
    </source>
</evidence>
<dbReference type="PANTHER" id="PTHR11945">
    <property type="entry name" value="MADS BOX PROTEIN"/>
    <property type="match status" value="1"/>
</dbReference>
<feature type="domain" description="MADS-box" evidence="6">
    <location>
        <begin position="1"/>
        <end position="50"/>
    </location>
</feature>
<comment type="caution">
    <text evidence="7">The sequence shown here is derived from an EMBL/GenBank/DDBJ whole genome shotgun (WGS) entry which is preliminary data.</text>
</comment>
<evidence type="ECO:0000256" key="1">
    <source>
        <dbReference type="ARBA" id="ARBA00004123"/>
    </source>
</evidence>
<dbReference type="SMART" id="SM00432">
    <property type="entry name" value="MADS"/>
    <property type="match status" value="1"/>
</dbReference>
<keyword evidence="8" id="KW-1185">Reference proteome</keyword>